<organism evidence="2 3">
    <name type="scientific">Modicella reniformis</name>
    <dbReference type="NCBI Taxonomy" id="1440133"/>
    <lineage>
        <taxon>Eukaryota</taxon>
        <taxon>Fungi</taxon>
        <taxon>Fungi incertae sedis</taxon>
        <taxon>Mucoromycota</taxon>
        <taxon>Mortierellomycotina</taxon>
        <taxon>Mortierellomycetes</taxon>
        <taxon>Mortierellales</taxon>
        <taxon>Mortierellaceae</taxon>
        <taxon>Modicella</taxon>
    </lineage>
</organism>
<sequence length="176" mass="20063">IMNDAYNESATEGEISHWKLLSGVIAEVETHAISKLAQEWGDYYPKRIYYCANEDDAVQFHSKYSIVDISNLSAESRFVVESSKVEATSIRESQRTMNDTIMKMRNDFNDSYSEESEMAKLKGIMKNLVLRSGVPSERLQTTRENNQEGQSSGSHTTRPINRHRKTQRGIHPQICG</sequence>
<gene>
    <name evidence="2" type="ORF">BGZ65_010642</name>
</gene>
<feature type="region of interest" description="Disordered" evidence="1">
    <location>
        <begin position="136"/>
        <end position="176"/>
    </location>
</feature>
<evidence type="ECO:0000313" key="3">
    <source>
        <dbReference type="Proteomes" id="UP000749646"/>
    </source>
</evidence>
<comment type="caution">
    <text evidence="2">The sequence shown here is derived from an EMBL/GenBank/DDBJ whole genome shotgun (WGS) entry which is preliminary data.</text>
</comment>
<evidence type="ECO:0000256" key="1">
    <source>
        <dbReference type="SAM" id="MobiDB-lite"/>
    </source>
</evidence>
<feature type="non-terminal residue" evidence="2">
    <location>
        <position position="176"/>
    </location>
</feature>
<name>A0A9P6MDP8_9FUNG</name>
<dbReference type="EMBL" id="JAAAHW010001743">
    <property type="protein sequence ID" value="KAF9993786.1"/>
    <property type="molecule type" value="Genomic_DNA"/>
</dbReference>
<reference evidence="2" key="1">
    <citation type="journal article" date="2020" name="Fungal Divers.">
        <title>Resolving the Mortierellaceae phylogeny through synthesis of multi-gene phylogenetics and phylogenomics.</title>
        <authorList>
            <person name="Vandepol N."/>
            <person name="Liber J."/>
            <person name="Desiro A."/>
            <person name="Na H."/>
            <person name="Kennedy M."/>
            <person name="Barry K."/>
            <person name="Grigoriev I.V."/>
            <person name="Miller A.N."/>
            <person name="O'Donnell K."/>
            <person name="Stajich J.E."/>
            <person name="Bonito G."/>
        </authorList>
    </citation>
    <scope>NUCLEOTIDE SEQUENCE</scope>
    <source>
        <strain evidence="2">MES-2147</strain>
    </source>
</reference>
<dbReference type="AlphaFoldDB" id="A0A9P6MDP8"/>
<dbReference type="Proteomes" id="UP000749646">
    <property type="component" value="Unassembled WGS sequence"/>
</dbReference>
<protein>
    <submittedName>
        <fullName evidence="2">Uncharacterized protein</fullName>
    </submittedName>
</protein>
<proteinExistence type="predicted"/>
<keyword evidence="3" id="KW-1185">Reference proteome</keyword>
<feature type="compositionally biased region" description="Polar residues" evidence="1">
    <location>
        <begin position="138"/>
        <end position="159"/>
    </location>
</feature>
<accession>A0A9P6MDP8</accession>
<evidence type="ECO:0000313" key="2">
    <source>
        <dbReference type="EMBL" id="KAF9993786.1"/>
    </source>
</evidence>